<keyword evidence="1" id="KW-0012">Acyltransferase</keyword>
<accession>A0A1V3WBB8</accession>
<dbReference type="EMBL" id="MVBM01000013">
    <property type="protein sequence ID" value="OOK64172.1"/>
    <property type="molecule type" value="Genomic_DNA"/>
</dbReference>
<keyword evidence="1" id="KW-0808">Transferase</keyword>
<organism evidence="1 2">
    <name type="scientific">Mycobacterium kansasii</name>
    <dbReference type="NCBI Taxonomy" id="1768"/>
    <lineage>
        <taxon>Bacteria</taxon>
        <taxon>Bacillati</taxon>
        <taxon>Actinomycetota</taxon>
        <taxon>Actinomycetes</taxon>
        <taxon>Mycobacteriales</taxon>
        <taxon>Mycobacteriaceae</taxon>
        <taxon>Mycobacterium</taxon>
    </lineage>
</organism>
<sequence>TGRLAGSGYGSASYWLEHVRKPVRFADSVALIESLGAVTFVEVGPRPG</sequence>
<dbReference type="InterPro" id="IPR016035">
    <property type="entry name" value="Acyl_Trfase/lysoPLipase"/>
</dbReference>
<dbReference type="InterPro" id="IPR001227">
    <property type="entry name" value="Ac_transferase_dom_sf"/>
</dbReference>
<comment type="caution">
    <text evidence="1">The sequence shown here is derived from an EMBL/GenBank/DDBJ whole genome shotgun (WGS) entry which is preliminary data.</text>
</comment>
<dbReference type="EC" id="2.3.1.41" evidence="1"/>
<evidence type="ECO:0000313" key="1">
    <source>
        <dbReference type="EMBL" id="OOK64172.1"/>
    </source>
</evidence>
<dbReference type="GO" id="GO:0004315">
    <property type="term" value="F:3-oxoacyl-[acyl-carrier-protein] synthase activity"/>
    <property type="evidence" value="ECO:0007669"/>
    <property type="project" value="UniProtKB-EC"/>
</dbReference>
<dbReference type="Gene3D" id="3.40.366.10">
    <property type="entry name" value="Malonyl-Coenzyme A Acyl Carrier Protein, domain 2"/>
    <property type="match status" value="1"/>
</dbReference>
<dbReference type="Proteomes" id="UP000189229">
    <property type="component" value="Unassembled WGS sequence"/>
</dbReference>
<name>A0A1V3WBB8_MYCKA</name>
<proteinExistence type="predicted"/>
<dbReference type="SUPFAM" id="SSF52151">
    <property type="entry name" value="FabD/lysophospholipase-like"/>
    <property type="match status" value="1"/>
</dbReference>
<dbReference type="AlphaFoldDB" id="A0A1V3WBB8"/>
<evidence type="ECO:0000313" key="2">
    <source>
        <dbReference type="Proteomes" id="UP000189229"/>
    </source>
</evidence>
<gene>
    <name evidence="1" type="ORF">BZL30_9325</name>
</gene>
<protein>
    <submittedName>
        <fullName evidence="1">Phenolphthiocerol synthesis polyketide synthase type I Pks15/1 domain protein</fullName>
        <ecNumber evidence="1">2.3.1.41</ecNumber>
    </submittedName>
</protein>
<feature type="non-terminal residue" evidence="1">
    <location>
        <position position="1"/>
    </location>
</feature>
<reference evidence="1 2" key="1">
    <citation type="submission" date="2017-02" db="EMBL/GenBank/DDBJ databases">
        <title>Complete genome sequences of Mycobacterium kansasii strains isolated from rhesus macaques.</title>
        <authorList>
            <person name="Panda A."/>
            <person name="Nagaraj S."/>
            <person name="Zhao X."/>
            <person name="Tettelin H."/>
            <person name="Detolla L.J."/>
        </authorList>
    </citation>
    <scope>NUCLEOTIDE SEQUENCE [LARGE SCALE GENOMIC DNA]</scope>
    <source>
        <strain evidence="1 2">11-3813</strain>
    </source>
</reference>